<reference evidence="1 2" key="1">
    <citation type="submission" date="2019-02" db="EMBL/GenBank/DDBJ databases">
        <authorList>
            <person name="Goldberg S.R."/>
            <person name="Haltli B.A."/>
            <person name="Correa H."/>
            <person name="Russell K.G."/>
        </authorList>
    </citation>
    <scope>NUCLEOTIDE SEQUENCE [LARGE SCALE GENOMIC DNA]</scope>
    <source>
        <strain evidence="1 2">JCM 16186</strain>
    </source>
</reference>
<gene>
    <name evidence="1" type="ORF">E1163_12675</name>
</gene>
<evidence type="ECO:0000313" key="1">
    <source>
        <dbReference type="EMBL" id="MTI25801.1"/>
    </source>
</evidence>
<sequence>MLLFAVACKPEYLSEEELKSYVLDEDNNLSKSSSYKGFDIQVTYRPNDLIILQETGGETAVDTAELKRLESKYSDYYYFILSISRDDKEALYQSGGGQGQFSELVQVLSFRMGQYVNLTTSERDTIPVGDYVYPRTYGMGGATTLMFAFSREKVKADEWLQFNLKEFGMGLGSQTFRFRREDLENVPQIKFTEIIK</sequence>
<organism evidence="1 2">
    <name type="scientific">Fulvivirga kasyanovii</name>
    <dbReference type="NCBI Taxonomy" id="396812"/>
    <lineage>
        <taxon>Bacteria</taxon>
        <taxon>Pseudomonadati</taxon>
        <taxon>Bacteroidota</taxon>
        <taxon>Cytophagia</taxon>
        <taxon>Cytophagales</taxon>
        <taxon>Fulvivirgaceae</taxon>
        <taxon>Fulvivirga</taxon>
    </lineage>
</organism>
<protein>
    <recommendedName>
        <fullName evidence="3">DUF4827 family protein</fullName>
    </recommendedName>
</protein>
<evidence type="ECO:0000313" key="2">
    <source>
        <dbReference type="Proteomes" id="UP000798808"/>
    </source>
</evidence>
<evidence type="ECO:0008006" key="3">
    <source>
        <dbReference type="Google" id="ProtNLM"/>
    </source>
</evidence>
<accession>A0ABW9RP66</accession>
<keyword evidence="2" id="KW-1185">Reference proteome</keyword>
<proteinExistence type="predicted"/>
<comment type="caution">
    <text evidence="1">The sequence shown here is derived from an EMBL/GenBank/DDBJ whole genome shotgun (WGS) entry which is preliminary data.</text>
</comment>
<dbReference type="Proteomes" id="UP000798808">
    <property type="component" value="Unassembled WGS sequence"/>
</dbReference>
<name>A0ABW9RP66_9BACT</name>
<dbReference type="EMBL" id="SMLW01000541">
    <property type="protein sequence ID" value="MTI25801.1"/>
    <property type="molecule type" value="Genomic_DNA"/>
</dbReference>